<evidence type="ECO:0000256" key="2">
    <source>
        <dbReference type="ARBA" id="ARBA00004749"/>
    </source>
</evidence>
<keyword evidence="5" id="KW-0274">FAD</keyword>
<evidence type="ECO:0000256" key="5">
    <source>
        <dbReference type="ARBA" id="ARBA00022827"/>
    </source>
</evidence>
<name>A0ABW9GBI1_9GAMM</name>
<reference evidence="9 10" key="1">
    <citation type="journal article" date="2013" name="Int. J. Syst. Evol. Microbiol.">
        <title>Celerinatantimonas yamalensis sp. nov., a cold-adapted diazotrophic bacterium from a cold permafrost brine.</title>
        <authorList>
            <person name="Shcherbakova V."/>
            <person name="Chuvilskaya N."/>
            <person name="Rivkina E."/>
            <person name="Demidov N."/>
            <person name="Uchaeva V."/>
            <person name="Suetin S."/>
            <person name="Suzina N."/>
            <person name="Gilichinsky D."/>
        </authorList>
    </citation>
    <scope>NUCLEOTIDE SEQUENCE [LARGE SCALE GENOMIC DNA]</scope>
    <source>
        <strain evidence="9 10">C7</strain>
    </source>
</reference>
<organism evidence="9 10">
    <name type="scientific">Celerinatantimonas yamalensis</name>
    <dbReference type="NCBI Taxonomy" id="559956"/>
    <lineage>
        <taxon>Bacteria</taxon>
        <taxon>Pseudomonadati</taxon>
        <taxon>Pseudomonadota</taxon>
        <taxon>Gammaproteobacteria</taxon>
        <taxon>Celerinatantimonadaceae</taxon>
        <taxon>Celerinatantimonas</taxon>
    </lineage>
</organism>
<dbReference type="InterPro" id="IPR051205">
    <property type="entry name" value="UbiH/COQ6_monooxygenase"/>
</dbReference>
<dbReference type="Proteomes" id="UP001629953">
    <property type="component" value="Unassembled WGS sequence"/>
</dbReference>
<evidence type="ECO:0000313" key="9">
    <source>
        <dbReference type="EMBL" id="MFM2486533.1"/>
    </source>
</evidence>
<dbReference type="Gene3D" id="3.50.50.60">
    <property type="entry name" value="FAD/NAD(P)-binding domain"/>
    <property type="match status" value="2"/>
</dbReference>
<dbReference type="GO" id="GO:0004497">
    <property type="term" value="F:monooxygenase activity"/>
    <property type="evidence" value="ECO:0007669"/>
    <property type="project" value="UniProtKB-KW"/>
</dbReference>
<keyword evidence="7 9" id="KW-0503">Monooxygenase</keyword>
<comment type="pathway">
    <text evidence="2">Cofactor biosynthesis; ubiquinone biosynthesis.</text>
</comment>
<comment type="cofactor">
    <cofactor evidence="1">
        <name>FAD</name>
        <dbReference type="ChEBI" id="CHEBI:57692"/>
    </cofactor>
</comment>
<dbReference type="Pfam" id="PF01494">
    <property type="entry name" value="FAD_binding_3"/>
    <property type="match status" value="1"/>
</dbReference>
<feature type="domain" description="FAD-binding" evidence="8">
    <location>
        <begin position="5"/>
        <end position="345"/>
    </location>
</feature>
<sequence>MNTFDIVILGGGMVGLALARALADSPLSLAVVEPSIPKPLANERDFSLRVSAISPASAQFLDELGVWSALMEQRVQPYKKMHVWEKDSFAKIDFDCQQAMLSNLGHIIENEIIRDGLWQQVCGQANVTIIDERCQQLERGQREAWLQFERFGMVSAQLVVGADGAHSWLRQQCDVPVTFWDYQHHALVASIHTELPHQECARQVFSADGPLAFLPLSDPHQCSIVWSLPQARAQALQQMSLEQFNHELMVAFDQKLGISTRVSELQAFPLRMRYARQFAGDRFVLVGDAAHTIHPLAGQGVNLGFADVQALAMTIKTLAAKGDDLGKHRLLRAWERERKADAMVMIAAMEFFKQLFAGAHPAKKLLRGMGMSISDRLSPLKLQWMRRALGLANHS</sequence>
<proteinExistence type="inferred from homology"/>
<dbReference type="PANTHER" id="PTHR43876">
    <property type="entry name" value="UBIQUINONE BIOSYNTHESIS MONOOXYGENASE COQ6, MITOCHONDRIAL"/>
    <property type="match status" value="1"/>
</dbReference>
<dbReference type="EMBL" id="JBEQCT010000009">
    <property type="protein sequence ID" value="MFM2486533.1"/>
    <property type="molecule type" value="Genomic_DNA"/>
</dbReference>
<dbReference type="SUPFAM" id="SSF51905">
    <property type="entry name" value="FAD/NAD(P)-binding domain"/>
    <property type="match status" value="1"/>
</dbReference>
<evidence type="ECO:0000313" key="10">
    <source>
        <dbReference type="Proteomes" id="UP001629953"/>
    </source>
</evidence>
<dbReference type="InterPro" id="IPR018168">
    <property type="entry name" value="Ubi_Hdrlase_CS"/>
</dbReference>
<dbReference type="RefSeq" id="WP_408624837.1">
    <property type="nucleotide sequence ID" value="NZ_JBEQCT010000009.1"/>
</dbReference>
<gene>
    <name evidence="9" type="ORF">ABUE30_15985</name>
</gene>
<evidence type="ECO:0000256" key="7">
    <source>
        <dbReference type="ARBA" id="ARBA00023033"/>
    </source>
</evidence>
<dbReference type="NCBIfam" id="TIGR01988">
    <property type="entry name" value="Ubi-OHases"/>
    <property type="match status" value="1"/>
</dbReference>
<dbReference type="InterPro" id="IPR036188">
    <property type="entry name" value="FAD/NAD-bd_sf"/>
</dbReference>
<evidence type="ECO:0000256" key="1">
    <source>
        <dbReference type="ARBA" id="ARBA00001974"/>
    </source>
</evidence>
<comment type="similarity">
    <text evidence="3">Belongs to the UbiH/COQ6 family.</text>
</comment>
<keyword evidence="4" id="KW-0285">Flavoprotein</keyword>
<keyword evidence="6" id="KW-0560">Oxidoreductase</keyword>
<evidence type="ECO:0000256" key="4">
    <source>
        <dbReference type="ARBA" id="ARBA00022630"/>
    </source>
</evidence>
<protein>
    <submittedName>
        <fullName evidence="9">FAD-dependent monooxygenase</fullName>
    </submittedName>
</protein>
<evidence type="ECO:0000256" key="6">
    <source>
        <dbReference type="ARBA" id="ARBA00023002"/>
    </source>
</evidence>
<evidence type="ECO:0000256" key="3">
    <source>
        <dbReference type="ARBA" id="ARBA00005349"/>
    </source>
</evidence>
<dbReference type="InterPro" id="IPR002938">
    <property type="entry name" value="FAD-bd"/>
</dbReference>
<dbReference type="PROSITE" id="PS01304">
    <property type="entry name" value="UBIH"/>
    <property type="match status" value="1"/>
</dbReference>
<dbReference type="PRINTS" id="PR00420">
    <property type="entry name" value="RNGMNOXGNASE"/>
</dbReference>
<keyword evidence="10" id="KW-1185">Reference proteome</keyword>
<dbReference type="InterPro" id="IPR010971">
    <property type="entry name" value="UbiH/COQ6"/>
</dbReference>
<evidence type="ECO:0000259" key="8">
    <source>
        <dbReference type="Pfam" id="PF01494"/>
    </source>
</evidence>
<dbReference type="PANTHER" id="PTHR43876:SF7">
    <property type="entry name" value="UBIQUINONE BIOSYNTHESIS MONOOXYGENASE COQ6, MITOCHONDRIAL"/>
    <property type="match status" value="1"/>
</dbReference>
<accession>A0ABW9GBI1</accession>
<comment type="caution">
    <text evidence="9">The sequence shown here is derived from an EMBL/GenBank/DDBJ whole genome shotgun (WGS) entry which is preliminary data.</text>
</comment>